<feature type="compositionally biased region" description="Acidic residues" evidence="1">
    <location>
        <begin position="815"/>
        <end position="827"/>
    </location>
</feature>
<feature type="compositionally biased region" description="Basic residues" evidence="1">
    <location>
        <begin position="70"/>
        <end position="82"/>
    </location>
</feature>
<keyword evidence="3" id="KW-1185">Reference proteome</keyword>
<dbReference type="GO" id="GO:1990116">
    <property type="term" value="P:ribosome-associated ubiquitin-dependent protein catabolic process"/>
    <property type="evidence" value="ECO:0007669"/>
    <property type="project" value="TreeGrafter"/>
</dbReference>
<dbReference type="Pfam" id="PF04910">
    <property type="entry name" value="Tcf25"/>
    <property type="match status" value="1"/>
</dbReference>
<feature type="compositionally biased region" description="Acidic residues" evidence="1">
    <location>
        <begin position="745"/>
        <end position="754"/>
    </location>
</feature>
<dbReference type="STRING" id="68775.A0A5C3LM86"/>
<proteinExistence type="predicted"/>
<dbReference type="PANTHER" id="PTHR22684:SF0">
    <property type="entry name" value="RIBOSOME QUALITY CONTROL COMPLEX SUBUNIT TCF25"/>
    <property type="match status" value="1"/>
</dbReference>
<evidence type="ECO:0000313" key="3">
    <source>
        <dbReference type="Proteomes" id="UP000308652"/>
    </source>
</evidence>
<dbReference type="InterPro" id="IPR006994">
    <property type="entry name" value="TCF25/Rqc1"/>
</dbReference>
<accession>A0A5C3LM86</accession>
<feature type="compositionally biased region" description="Basic and acidic residues" evidence="1">
    <location>
        <begin position="9"/>
        <end position="33"/>
    </location>
</feature>
<dbReference type="PANTHER" id="PTHR22684">
    <property type="entry name" value="NULP1-RELATED"/>
    <property type="match status" value="1"/>
</dbReference>
<dbReference type="GO" id="GO:0072344">
    <property type="term" value="P:rescue of stalled ribosome"/>
    <property type="evidence" value="ECO:0007669"/>
    <property type="project" value="TreeGrafter"/>
</dbReference>
<evidence type="ECO:0000313" key="2">
    <source>
        <dbReference type="EMBL" id="TFK33697.1"/>
    </source>
</evidence>
<evidence type="ECO:0000256" key="1">
    <source>
        <dbReference type="SAM" id="MobiDB-lite"/>
    </source>
</evidence>
<protein>
    <submittedName>
        <fullName evidence="2">Transcriptional repressor TCF25-domain-containing protein</fullName>
    </submittedName>
</protein>
<feature type="region of interest" description="Disordered" evidence="1">
    <location>
        <begin position="1"/>
        <end position="128"/>
    </location>
</feature>
<dbReference type="OrthoDB" id="205993at2759"/>
<dbReference type="AlphaFoldDB" id="A0A5C3LM86"/>
<feature type="compositionally biased region" description="Acidic residues" evidence="1">
    <location>
        <begin position="773"/>
        <end position="790"/>
    </location>
</feature>
<organism evidence="2 3">
    <name type="scientific">Crucibulum laeve</name>
    <dbReference type="NCBI Taxonomy" id="68775"/>
    <lineage>
        <taxon>Eukaryota</taxon>
        <taxon>Fungi</taxon>
        <taxon>Dikarya</taxon>
        <taxon>Basidiomycota</taxon>
        <taxon>Agaricomycotina</taxon>
        <taxon>Agaricomycetes</taxon>
        <taxon>Agaricomycetidae</taxon>
        <taxon>Agaricales</taxon>
        <taxon>Agaricineae</taxon>
        <taxon>Nidulariaceae</taxon>
        <taxon>Crucibulum</taxon>
    </lineage>
</organism>
<dbReference type="Proteomes" id="UP000308652">
    <property type="component" value="Unassembled WGS sequence"/>
</dbReference>
<feature type="region of interest" description="Disordered" evidence="1">
    <location>
        <begin position="736"/>
        <end position="795"/>
    </location>
</feature>
<name>A0A5C3LM86_9AGAR</name>
<feature type="region of interest" description="Disordered" evidence="1">
    <location>
        <begin position="191"/>
        <end position="218"/>
    </location>
</feature>
<dbReference type="EMBL" id="ML213643">
    <property type="protein sequence ID" value="TFK33697.1"/>
    <property type="molecule type" value="Genomic_DNA"/>
</dbReference>
<sequence length="827" mass="91930">MPPRLNKRQQRELEELEALEKTAPEPSTERDEASSSEDELPRPTGASAFSTLLAIEGEEDESEEDAAKSSKSKKSKKKKKKPATSASETPRAETPVKASRTSTPVAPLPKNEKKALKKARAKEKKAADDELDAALKELSVQYPSLQNVASTSSTSSSSRIQPLAPLLATSLPHLDAEAELRKFFGSRVVTANKTSGSSPGARKKEQAKSNLTRPQGTWWPASMREGLTIQAETEEEVKETARRHGGSLEDLERGERWWTVEYSKKYKGVTSVFLKTVLSGDPQGFYDLLGKLPWHGDTLLQLSEIYRHREEHAQAVDFTDRALFTYERAFVGAFTFTTGMNRLDFDRVENRPFFLAVARQIADLNRRGCPRTAFEFARLLYSLDPYTDPHGSLLQLEFLAVKAGMGQWLKEVWDTFEAKRKTRDGADAKAKAGQHNKMDPSVLPGWAYARALALWMEEGGSSGHKASTETLKDAVMSFPSIVPLLADKLDVVLPESIRAHRDFRIETDGNSLSPELAALHLLSHLYALRSAPLWKEAGSWFSETISTLSPTLPSSLPATPRRMGFIALFSHITLRFSLYRHIIVLENTLKRLFAFIPRSVLDHNKSLACDPLPPQTAVNKYDEKFFEGTEDVFAIRRRTRTRREIEMDQRRLAQMVPDVGFRRQLEAFYNAHPNFAERFPGGIVQFAQMMAQLPPDAVEEMMLAEAMGAGDEVAAAMGMGGGDMPGGFGIGGMNGGNGGGWGDEPGPEEEEEEIEIPRRQHPAIAQDDTLDHAEDETEVGDDEDDEDEEAVSPMPRVIRNILGRFLGWNRPAEESSSDEEADDLGVD</sequence>
<reference evidence="2 3" key="1">
    <citation type="journal article" date="2019" name="Nat. Ecol. Evol.">
        <title>Megaphylogeny resolves global patterns of mushroom evolution.</title>
        <authorList>
            <person name="Varga T."/>
            <person name="Krizsan K."/>
            <person name="Foldi C."/>
            <person name="Dima B."/>
            <person name="Sanchez-Garcia M."/>
            <person name="Sanchez-Ramirez S."/>
            <person name="Szollosi G.J."/>
            <person name="Szarkandi J.G."/>
            <person name="Papp V."/>
            <person name="Albert L."/>
            <person name="Andreopoulos W."/>
            <person name="Angelini C."/>
            <person name="Antonin V."/>
            <person name="Barry K.W."/>
            <person name="Bougher N.L."/>
            <person name="Buchanan P."/>
            <person name="Buyck B."/>
            <person name="Bense V."/>
            <person name="Catcheside P."/>
            <person name="Chovatia M."/>
            <person name="Cooper J."/>
            <person name="Damon W."/>
            <person name="Desjardin D."/>
            <person name="Finy P."/>
            <person name="Geml J."/>
            <person name="Haridas S."/>
            <person name="Hughes K."/>
            <person name="Justo A."/>
            <person name="Karasinski D."/>
            <person name="Kautmanova I."/>
            <person name="Kiss B."/>
            <person name="Kocsube S."/>
            <person name="Kotiranta H."/>
            <person name="LaButti K.M."/>
            <person name="Lechner B.E."/>
            <person name="Liimatainen K."/>
            <person name="Lipzen A."/>
            <person name="Lukacs Z."/>
            <person name="Mihaltcheva S."/>
            <person name="Morgado L.N."/>
            <person name="Niskanen T."/>
            <person name="Noordeloos M.E."/>
            <person name="Ohm R.A."/>
            <person name="Ortiz-Santana B."/>
            <person name="Ovrebo C."/>
            <person name="Racz N."/>
            <person name="Riley R."/>
            <person name="Savchenko A."/>
            <person name="Shiryaev A."/>
            <person name="Soop K."/>
            <person name="Spirin V."/>
            <person name="Szebenyi C."/>
            <person name="Tomsovsky M."/>
            <person name="Tulloss R.E."/>
            <person name="Uehling J."/>
            <person name="Grigoriev I.V."/>
            <person name="Vagvolgyi C."/>
            <person name="Papp T."/>
            <person name="Martin F.M."/>
            <person name="Miettinen O."/>
            <person name="Hibbett D.S."/>
            <person name="Nagy L.G."/>
        </authorList>
    </citation>
    <scope>NUCLEOTIDE SEQUENCE [LARGE SCALE GENOMIC DNA]</scope>
    <source>
        <strain evidence="2 3">CBS 166.37</strain>
    </source>
</reference>
<gene>
    <name evidence="2" type="ORF">BDQ12DRAFT_690767</name>
</gene>
<dbReference type="GO" id="GO:1990112">
    <property type="term" value="C:RQC complex"/>
    <property type="evidence" value="ECO:0007669"/>
    <property type="project" value="TreeGrafter"/>
</dbReference>
<feature type="region of interest" description="Disordered" evidence="1">
    <location>
        <begin position="808"/>
        <end position="827"/>
    </location>
</feature>